<dbReference type="PROSITE" id="PS50883">
    <property type="entry name" value="EAL"/>
    <property type="match status" value="1"/>
</dbReference>
<dbReference type="Gene3D" id="3.30.70.270">
    <property type="match status" value="1"/>
</dbReference>
<comment type="caution">
    <text evidence="6">The sequence shown here is derived from an EMBL/GenBank/DDBJ whole genome shotgun (WGS) entry which is preliminary data.</text>
</comment>
<organism evidence="6 7">
    <name type="scientific">Klenkia terrae</name>
    <dbReference type="NCBI Taxonomy" id="1052259"/>
    <lineage>
        <taxon>Bacteria</taxon>
        <taxon>Bacillati</taxon>
        <taxon>Actinomycetota</taxon>
        <taxon>Actinomycetes</taxon>
        <taxon>Geodermatophilales</taxon>
        <taxon>Geodermatophilaceae</taxon>
        <taxon>Klenkia</taxon>
    </lineage>
</organism>
<feature type="domain" description="GGDEF" evidence="5">
    <location>
        <begin position="490"/>
        <end position="627"/>
    </location>
</feature>
<dbReference type="Gene3D" id="6.10.340.10">
    <property type="match status" value="1"/>
</dbReference>
<dbReference type="SMART" id="SM00052">
    <property type="entry name" value="EAL"/>
    <property type="match status" value="1"/>
</dbReference>
<evidence type="ECO:0000256" key="2">
    <source>
        <dbReference type="ARBA" id="ARBA00022989"/>
    </source>
</evidence>
<accession>A0ABU8E9V0</accession>
<dbReference type="SUPFAM" id="SSF141868">
    <property type="entry name" value="EAL domain-like"/>
    <property type="match status" value="1"/>
</dbReference>
<proteinExistence type="predicted"/>
<keyword evidence="2" id="KW-1133">Transmembrane helix</keyword>
<dbReference type="PROSITE" id="PS50885">
    <property type="entry name" value="HAMP"/>
    <property type="match status" value="1"/>
</dbReference>
<gene>
    <name evidence="6" type="ORF">UXQ13_17715</name>
</gene>
<dbReference type="InterPro" id="IPR052155">
    <property type="entry name" value="Biofilm_reg_signaling"/>
</dbReference>
<dbReference type="SUPFAM" id="SSF55073">
    <property type="entry name" value="Nucleotide cyclase"/>
    <property type="match status" value="1"/>
</dbReference>
<keyword evidence="2" id="KW-0472">Membrane</keyword>
<dbReference type="InterPro" id="IPR001633">
    <property type="entry name" value="EAL_dom"/>
</dbReference>
<evidence type="ECO:0000259" key="4">
    <source>
        <dbReference type="PROSITE" id="PS50885"/>
    </source>
</evidence>
<feature type="domain" description="HAMP" evidence="4">
    <location>
        <begin position="357"/>
        <end position="408"/>
    </location>
</feature>
<feature type="domain" description="EAL" evidence="3">
    <location>
        <begin position="636"/>
        <end position="890"/>
    </location>
</feature>
<dbReference type="Proteomes" id="UP001373496">
    <property type="component" value="Unassembled WGS sequence"/>
</dbReference>
<dbReference type="InterPro" id="IPR035919">
    <property type="entry name" value="EAL_sf"/>
</dbReference>
<sequence length="896" mass="92564">MWTPAPWSPRRTTRRRGTPLWALLLVLVLLPVAGLTTFAVVLAGRASAAADASASAAVQVHAFGRLAQASAAVDQELLVLVVAAALDDPVVVARLGITPEFGAAVAGTVLTAADRVRAATDEQLAAARAVPASAAAAEAAQAEVAELRAEVDGGTTPELAVLRADWTAVSDRLHDRQDAVVVAAASSGTTTATVAAIRDVRLVADLAAALNPDAVDYLGWLVGAGTPEAPTRQWAWLQSHSAVALARQNLRSVTDPAMLAETTDLAVTSSARVLDQTLSLATTSGVPELTSGQLRALVLAASAVTQQTFDVLGDAVDRAASSASRDGDAAADERDATLLVAALSVSLTVLTLWLVGRQVTRSLRRLSEQAEEVSQGRLVDVGVGGPREVRSVGRALGGAVAGLRRIQAQAGAVARGDLADPVLDESLPGQLGEVVHASVQQLVEAFRQRDRLQEALAHEAAHDPLTDLPNRARALQLTTAALHRARRTGSATGLLFVDLDGFKAVNDRAGHAAGDAVLRAVGSRMREAARAGDTVCRLGGDEFVVLVEAVADVSELAALGERLVAAVSLPLTVATPTGPRPVTVGASVGVALAQDGQVDGDELLAQADAAVYRAKHAGRGRVEIFDDGLRAHIDERRDVEVALRRGLAADEVHVLYQPVVDVAGGALVGFEALARWERPGVGLLAPEAFVPVAEQSDLICELDRWVLASAVGQLARWRAEHDLAGAGGPTVSVNVSARFLAEPRVTDTVLACLVEAGLPASCLVLEIAERAVVEAPVLLSHLASLRGLGVSVALDDFGTGTTSIGALRHLPVDTLKVDGRFLSTDPADQRLVALMVATAHASGLTVVAEGVEQAAVLDRLAADSCDAAQGFHVSLPLTVAQASDLLRAEVSGAPVG</sequence>
<dbReference type="Pfam" id="PF00990">
    <property type="entry name" value="GGDEF"/>
    <property type="match status" value="1"/>
</dbReference>
<dbReference type="Pfam" id="PF00672">
    <property type="entry name" value="HAMP"/>
    <property type="match status" value="1"/>
</dbReference>
<dbReference type="InterPro" id="IPR043128">
    <property type="entry name" value="Rev_trsase/Diguanyl_cyclase"/>
</dbReference>
<dbReference type="SMART" id="SM00267">
    <property type="entry name" value="GGDEF"/>
    <property type="match status" value="1"/>
</dbReference>
<dbReference type="InterPro" id="IPR029787">
    <property type="entry name" value="Nucleotide_cyclase"/>
</dbReference>
<dbReference type="RefSeq" id="WP_225235541.1">
    <property type="nucleotide sequence ID" value="NZ_JBAPLV010000022.1"/>
</dbReference>
<dbReference type="NCBIfam" id="TIGR00254">
    <property type="entry name" value="GGDEF"/>
    <property type="match status" value="1"/>
</dbReference>
<dbReference type="CDD" id="cd01948">
    <property type="entry name" value="EAL"/>
    <property type="match status" value="1"/>
</dbReference>
<evidence type="ECO:0000313" key="6">
    <source>
        <dbReference type="EMBL" id="MEI4280315.1"/>
    </source>
</evidence>
<keyword evidence="1" id="KW-0812">Transmembrane</keyword>
<dbReference type="CDD" id="cd01949">
    <property type="entry name" value="GGDEF"/>
    <property type="match status" value="1"/>
</dbReference>
<dbReference type="Pfam" id="PF00563">
    <property type="entry name" value="EAL"/>
    <property type="match status" value="1"/>
</dbReference>
<dbReference type="EMBL" id="JBAPLV010000022">
    <property type="protein sequence ID" value="MEI4280315.1"/>
    <property type="molecule type" value="Genomic_DNA"/>
</dbReference>
<dbReference type="PANTHER" id="PTHR44757">
    <property type="entry name" value="DIGUANYLATE CYCLASE DGCP"/>
    <property type="match status" value="1"/>
</dbReference>
<dbReference type="PANTHER" id="PTHR44757:SF2">
    <property type="entry name" value="BIOFILM ARCHITECTURE MAINTENANCE PROTEIN MBAA"/>
    <property type="match status" value="1"/>
</dbReference>
<dbReference type="PROSITE" id="PS50887">
    <property type="entry name" value="GGDEF"/>
    <property type="match status" value="1"/>
</dbReference>
<evidence type="ECO:0000256" key="1">
    <source>
        <dbReference type="ARBA" id="ARBA00022692"/>
    </source>
</evidence>
<name>A0ABU8E9V0_9ACTN</name>
<reference evidence="6 7" key="1">
    <citation type="submission" date="2024-03" db="EMBL/GenBank/DDBJ databases">
        <title>Draft genome sequence of Klenkia terrae.</title>
        <authorList>
            <person name="Duangmal K."/>
            <person name="Chantavorakit T."/>
        </authorList>
    </citation>
    <scope>NUCLEOTIDE SEQUENCE [LARGE SCALE GENOMIC DNA]</scope>
    <source>
        <strain evidence="6 7">JCM 17786</strain>
    </source>
</reference>
<keyword evidence="7" id="KW-1185">Reference proteome</keyword>
<dbReference type="InterPro" id="IPR003660">
    <property type="entry name" value="HAMP_dom"/>
</dbReference>
<evidence type="ECO:0000259" key="5">
    <source>
        <dbReference type="PROSITE" id="PS50887"/>
    </source>
</evidence>
<evidence type="ECO:0000259" key="3">
    <source>
        <dbReference type="PROSITE" id="PS50883"/>
    </source>
</evidence>
<evidence type="ECO:0000313" key="7">
    <source>
        <dbReference type="Proteomes" id="UP001373496"/>
    </source>
</evidence>
<protein>
    <submittedName>
        <fullName evidence="6">Sensor domain-containing phosphodiesterase</fullName>
    </submittedName>
</protein>
<dbReference type="Gene3D" id="3.20.20.450">
    <property type="entry name" value="EAL domain"/>
    <property type="match status" value="1"/>
</dbReference>
<dbReference type="InterPro" id="IPR000160">
    <property type="entry name" value="GGDEF_dom"/>
</dbReference>